<keyword evidence="1" id="KW-0378">Hydrolase</keyword>
<dbReference type="Pfam" id="PF00232">
    <property type="entry name" value="Glyco_hydro_1"/>
    <property type="match status" value="1"/>
</dbReference>
<dbReference type="EC" id="3.2.1.86" evidence="1"/>
<reference evidence="1 2" key="1">
    <citation type="submission" date="2018-06" db="EMBL/GenBank/DDBJ databases">
        <authorList>
            <consortium name="Pathogen Informatics"/>
            <person name="Doyle S."/>
        </authorList>
    </citation>
    <scope>NUCLEOTIDE SEQUENCE [LARGE SCALE GENOMIC DNA]</scope>
    <source>
        <strain evidence="1 2">NCTC8985</strain>
    </source>
</reference>
<name>A0A376TSK2_ECOLX</name>
<dbReference type="GO" id="GO:0008706">
    <property type="term" value="F:6-phospho-beta-glucosidase activity"/>
    <property type="evidence" value="ECO:0007669"/>
    <property type="project" value="UniProtKB-EC"/>
</dbReference>
<dbReference type="InterPro" id="IPR017853">
    <property type="entry name" value="GH"/>
</dbReference>
<dbReference type="AlphaFoldDB" id="A0A376TSK2"/>
<gene>
    <name evidence="1" type="primary">bglA_3</name>
    <name evidence="1" type="ORF">NCTC8985_05582</name>
</gene>
<dbReference type="InterPro" id="IPR001360">
    <property type="entry name" value="Glyco_hydro_1"/>
</dbReference>
<evidence type="ECO:0000313" key="1">
    <source>
        <dbReference type="EMBL" id="STI80165.1"/>
    </source>
</evidence>
<dbReference type="Gene3D" id="3.20.20.80">
    <property type="entry name" value="Glycosidases"/>
    <property type="match status" value="1"/>
</dbReference>
<proteinExistence type="predicted"/>
<protein>
    <submittedName>
        <fullName evidence="1">6-phospho-beta-glucosidase</fullName>
        <ecNumber evidence="1">3.2.1.86</ecNumber>
    </submittedName>
</protein>
<dbReference type="Proteomes" id="UP000254405">
    <property type="component" value="Unassembled WGS sequence"/>
</dbReference>
<dbReference type="EMBL" id="UGCO01000001">
    <property type="protein sequence ID" value="STI80165.1"/>
    <property type="molecule type" value="Genomic_DNA"/>
</dbReference>
<sequence length="108" mass="11734">MKKLTLPKDFLWGGAVAAHQVEGGWNKGGKGPSICDVLTGGAHGVPREITKKSCQANTIQTMKPLIFMVTTRKTSSYLPKWASNVFGLPSPGRVFFQKVMKLSQTKKG</sequence>
<dbReference type="InterPro" id="IPR033132">
    <property type="entry name" value="GH_1_N_CS"/>
</dbReference>
<organism evidence="1 2">
    <name type="scientific">Escherichia coli</name>
    <dbReference type="NCBI Taxonomy" id="562"/>
    <lineage>
        <taxon>Bacteria</taxon>
        <taxon>Pseudomonadati</taxon>
        <taxon>Pseudomonadota</taxon>
        <taxon>Gammaproteobacteria</taxon>
        <taxon>Enterobacterales</taxon>
        <taxon>Enterobacteriaceae</taxon>
        <taxon>Escherichia</taxon>
    </lineage>
</organism>
<dbReference type="PROSITE" id="PS00653">
    <property type="entry name" value="GLYCOSYL_HYDROL_F1_2"/>
    <property type="match status" value="1"/>
</dbReference>
<dbReference type="GO" id="GO:0005975">
    <property type="term" value="P:carbohydrate metabolic process"/>
    <property type="evidence" value="ECO:0007669"/>
    <property type="project" value="InterPro"/>
</dbReference>
<keyword evidence="1" id="KW-0326">Glycosidase</keyword>
<evidence type="ECO:0000313" key="2">
    <source>
        <dbReference type="Proteomes" id="UP000254405"/>
    </source>
</evidence>
<dbReference type="SUPFAM" id="SSF51445">
    <property type="entry name" value="(Trans)glycosidases"/>
    <property type="match status" value="1"/>
</dbReference>
<accession>A0A376TSK2</accession>